<dbReference type="PANTHER" id="PTHR46235">
    <property type="entry name" value="PHD FINGER-CONTAINING PROTEIN DDB_G0268158"/>
    <property type="match status" value="1"/>
</dbReference>
<dbReference type="AlphaFoldDB" id="A0A0K9P413"/>
<accession>A0A0K9P413</accession>
<keyword evidence="2" id="KW-0489">Methyltransferase</keyword>
<evidence type="ECO:0000313" key="2">
    <source>
        <dbReference type="EMBL" id="KMZ62940.1"/>
    </source>
</evidence>
<dbReference type="PANTHER" id="PTHR46235:SF13">
    <property type="entry name" value="EDM2-LIKE PROTEIN1"/>
    <property type="match status" value="1"/>
</dbReference>
<comment type="caution">
    <text evidence="2">The sequence shown here is derived from an EMBL/GenBank/DDBJ whole genome shotgun (WGS) entry which is preliminary data.</text>
</comment>
<organism evidence="2 3">
    <name type="scientific">Zostera marina</name>
    <name type="common">Eelgrass</name>
    <dbReference type="NCBI Taxonomy" id="29655"/>
    <lineage>
        <taxon>Eukaryota</taxon>
        <taxon>Viridiplantae</taxon>
        <taxon>Streptophyta</taxon>
        <taxon>Embryophyta</taxon>
        <taxon>Tracheophyta</taxon>
        <taxon>Spermatophyta</taxon>
        <taxon>Magnoliopsida</taxon>
        <taxon>Liliopsida</taxon>
        <taxon>Zosteraceae</taxon>
        <taxon>Zostera</taxon>
    </lineage>
</organism>
<dbReference type="GO" id="GO:0032259">
    <property type="term" value="P:methylation"/>
    <property type="evidence" value="ECO:0007669"/>
    <property type="project" value="UniProtKB-KW"/>
</dbReference>
<dbReference type="GO" id="GO:0008168">
    <property type="term" value="F:methyltransferase activity"/>
    <property type="evidence" value="ECO:0007669"/>
    <property type="project" value="UniProtKB-KW"/>
</dbReference>
<keyword evidence="3" id="KW-1185">Reference proteome</keyword>
<reference evidence="3" key="1">
    <citation type="journal article" date="2016" name="Nature">
        <title>The genome of the seagrass Zostera marina reveals angiosperm adaptation to the sea.</title>
        <authorList>
            <person name="Olsen J.L."/>
            <person name="Rouze P."/>
            <person name="Verhelst B."/>
            <person name="Lin Y.-C."/>
            <person name="Bayer T."/>
            <person name="Collen J."/>
            <person name="Dattolo E."/>
            <person name="De Paoli E."/>
            <person name="Dittami S."/>
            <person name="Maumus F."/>
            <person name="Michel G."/>
            <person name="Kersting A."/>
            <person name="Lauritano C."/>
            <person name="Lohaus R."/>
            <person name="Toepel M."/>
            <person name="Tonon T."/>
            <person name="Vanneste K."/>
            <person name="Amirebrahimi M."/>
            <person name="Brakel J."/>
            <person name="Bostroem C."/>
            <person name="Chovatia M."/>
            <person name="Grimwood J."/>
            <person name="Jenkins J.W."/>
            <person name="Jueterbock A."/>
            <person name="Mraz A."/>
            <person name="Stam W.T."/>
            <person name="Tice H."/>
            <person name="Bornberg-Bauer E."/>
            <person name="Green P.J."/>
            <person name="Pearson G.A."/>
            <person name="Procaccini G."/>
            <person name="Duarte C.M."/>
            <person name="Schmutz J."/>
            <person name="Reusch T.B.H."/>
            <person name="Van de Peer Y."/>
        </authorList>
    </citation>
    <scope>NUCLEOTIDE SEQUENCE [LARGE SCALE GENOMIC DNA]</scope>
    <source>
        <strain evidence="3">cv. Finnish</strain>
    </source>
</reference>
<name>A0A0K9P413_ZOSMR</name>
<evidence type="ECO:0000313" key="3">
    <source>
        <dbReference type="Proteomes" id="UP000036987"/>
    </source>
</evidence>
<dbReference type="Proteomes" id="UP000036987">
    <property type="component" value="Unassembled WGS sequence"/>
</dbReference>
<keyword evidence="2" id="KW-0808">Transferase</keyword>
<evidence type="ECO:0000259" key="1">
    <source>
        <dbReference type="Pfam" id="PF26055"/>
    </source>
</evidence>
<dbReference type="EMBL" id="LFYR01001291">
    <property type="protein sequence ID" value="KMZ62940.1"/>
    <property type="molecule type" value="Genomic_DNA"/>
</dbReference>
<dbReference type="InterPro" id="IPR058939">
    <property type="entry name" value="Mtase_EDM2"/>
</dbReference>
<gene>
    <name evidence="2" type="ORF">ZOSMA_434G00060</name>
</gene>
<feature type="domain" description="DM2" evidence="1">
    <location>
        <begin position="1"/>
        <end position="84"/>
    </location>
</feature>
<feature type="non-terminal residue" evidence="2">
    <location>
        <position position="1"/>
    </location>
</feature>
<sequence length="88" mass="10205">NNFKFTMKDWMEVQHSELYSGSQLIMGLNPPFGVRASLANKFIDKALSFRPKLLILIVPKETQRLDEKDKYDLIWVDDKKLSGKVDFG</sequence>
<dbReference type="Pfam" id="PF26055">
    <property type="entry name" value="Mtase_EDM2"/>
    <property type="match status" value="1"/>
</dbReference>
<proteinExistence type="predicted"/>
<protein>
    <submittedName>
        <fullName evidence="2">DNA (Cytosine-5-)-methyltransferase</fullName>
    </submittedName>
</protein>
<dbReference type="OrthoDB" id="21264at2759"/>